<keyword evidence="3" id="KW-1185">Reference proteome</keyword>
<evidence type="ECO:0000256" key="1">
    <source>
        <dbReference type="SAM" id="Coils"/>
    </source>
</evidence>
<proteinExistence type="predicted"/>
<evidence type="ECO:0000313" key="3">
    <source>
        <dbReference type="Proteomes" id="UP000484842"/>
    </source>
</evidence>
<dbReference type="AlphaFoldDB" id="A0A7X1TSL7"/>
<feature type="coiled-coil region" evidence="1">
    <location>
        <begin position="105"/>
        <end position="146"/>
    </location>
</feature>
<keyword evidence="1" id="KW-0175">Coiled coil</keyword>
<dbReference type="EMBL" id="WBSL01000012">
    <property type="protein sequence ID" value="MPY67978.1"/>
    <property type="molecule type" value="Genomic_DNA"/>
</dbReference>
<name>A0A7X1TSL7_9DEIO</name>
<gene>
    <name evidence="2" type="ORF">F8S09_15055</name>
</gene>
<dbReference type="RefSeq" id="WP_152872288.1">
    <property type="nucleotide sequence ID" value="NZ_WBSL01000012.1"/>
</dbReference>
<protein>
    <submittedName>
        <fullName evidence="2">Uncharacterized protein</fullName>
    </submittedName>
</protein>
<evidence type="ECO:0000313" key="2">
    <source>
        <dbReference type="EMBL" id="MPY67978.1"/>
    </source>
</evidence>
<comment type="caution">
    <text evidence="2">The sequence shown here is derived from an EMBL/GenBank/DDBJ whole genome shotgun (WGS) entry which is preliminary data.</text>
</comment>
<sequence>MTQDLPPLTLDVLMEVTGKSRRNMQEIVRQYLLITGDQAQYYKRRNFLEMRLTEQQRDLILQGMQLADERRISYADAFRQLASDQESPSGWSITRADWMAMTEQLTDLRTYVGTLESQLEELTKRAEAQETSNLEVQSKLDRLQETLDKALSPLE</sequence>
<dbReference type="Proteomes" id="UP000484842">
    <property type="component" value="Unassembled WGS sequence"/>
</dbReference>
<accession>A0A7X1TSL7</accession>
<organism evidence="2 3">
    <name type="scientific">Deinococcus terrestris</name>
    <dbReference type="NCBI Taxonomy" id="2651870"/>
    <lineage>
        <taxon>Bacteria</taxon>
        <taxon>Thermotogati</taxon>
        <taxon>Deinococcota</taxon>
        <taxon>Deinococci</taxon>
        <taxon>Deinococcales</taxon>
        <taxon>Deinococcaceae</taxon>
        <taxon>Deinococcus</taxon>
    </lineage>
</organism>
<reference evidence="2 3" key="1">
    <citation type="submission" date="2019-10" db="EMBL/GenBank/DDBJ databases">
        <title>Deinococcus sp. isolated from soil.</title>
        <authorList>
            <person name="Li Y."/>
            <person name="Wang J."/>
        </authorList>
    </citation>
    <scope>NUCLEOTIDE SEQUENCE [LARGE SCALE GENOMIC DNA]</scope>
    <source>
        <strain evidence="2 3">SDU3-2</strain>
    </source>
</reference>